<dbReference type="EMBL" id="JAKUCV010007039">
    <property type="protein sequence ID" value="KAJ4824996.1"/>
    <property type="molecule type" value="Genomic_DNA"/>
</dbReference>
<dbReference type="Proteomes" id="UP001141552">
    <property type="component" value="Unassembled WGS sequence"/>
</dbReference>
<organism evidence="1 2">
    <name type="scientific">Turnera subulata</name>
    <dbReference type="NCBI Taxonomy" id="218843"/>
    <lineage>
        <taxon>Eukaryota</taxon>
        <taxon>Viridiplantae</taxon>
        <taxon>Streptophyta</taxon>
        <taxon>Embryophyta</taxon>
        <taxon>Tracheophyta</taxon>
        <taxon>Spermatophyta</taxon>
        <taxon>Magnoliopsida</taxon>
        <taxon>eudicotyledons</taxon>
        <taxon>Gunneridae</taxon>
        <taxon>Pentapetalae</taxon>
        <taxon>rosids</taxon>
        <taxon>fabids</taxon>
        <taxon>Malpighiales</taxon>
        <taxon>Passifloraceae</taxon>
        <taxon>Turnera</taxon>
    </lineage>
</organism>
<evidence type="ECO:0000313" key="1">
    <source>
        <dbReference type="EMBL" id="KAJ4824996.1"/>
    </source>
</evidence>
<dbReference type="AlphaFoldDB" id="A0A9Q0F4Y0"/>
<accession>A0A9Q0F4Y0</accession>
<keyword evidence="2" id="KW-1185">Reference proteome</keyword>
<reference evidence="1" key="1">
    <citation type="submission" date="2022-02" db="EMBL/GenBank/DDBJ databases">
        <authorList>
            <person name="Henning P.M."/>
            <person name="McCubbin A.G."/>
            <person name="Shore J.S."/>
        </authorList>
    </citation>
    <scope>NUCLEOTIDE SEQUENCE</scope>
    <source>
        <strain evidence="1">F60SS</strain>
        <tissue evidence="1">Leaves</tissue>
    </source>
</reference>
<reference evidence="1" key="2">
    <citation type="journal article" date="2023" name="Plants (Basel)">
        <title>Annotation of the Turnera subulata (Passifloraceae) Draft Genome Reveals the S-Locus Evolved after the Divergence of Turneroideae from Passifloroideae in a Stepwise Manner.</title>
        <authorList>
            <person name="Henning P.M."/>
            <person name="Roalson E.H."/>
            <person name="Mir W."/>
            <person name="McCubbin A.G."/>
            <person name="Shore J.S."/>
        </authorList>
    </citation>
    <scope>NUCLEOTIDE SEQUENCE</scope>
    <source>
        <strain evidence="1">F60SS</strain>
    </source>
</reference>
<protein>
    <submittedName>
        <fullName evidence="1">Uncharacterized protein</fullName>
    </submittedName>
</protein>
<comment type="caution">
    <text evidence="1">The sequence shown here is derived from an EMBL/GenBank/DDBJ whole genome shotgun (WGS) entry which is preliminary data.</text>
</comment>
<name>A0A9Q0F4Y0_9ROSI</name>
<evidence type="ECO:0000313" key="2">
    <source>
        <dbReference type="Proteomes" id="UP001141552"/>
    </source>
</evidence>
<sequence length="59" mass="6832">MRKRKPTRSSALLSIAFLIIKIRALEKILRIPHGHSCFFIFMQGHSCCCLLLCKSKERT</sequence>
<gene>
    <name evidence="1" type="ORF">Tsubulata_035248</name>
</gene>
<proteinExistence type="predicted"/>